<evidence type="ECO:0000259" key="4">
    <source>
        <dbReference type="Pfam" id="PF05368"/>
    </source>
</evidence>
<dbReference type="PANTHER" id="PTHR42748:SF30">
    <property type="entry name" value="NMRA-LIKE DOMAIN-CONTAINING PROTEIN"/>
    <property type="match status" value="1"/>
</dbReference>
<evidence type="ECO:0000256" key="3">
    <source>
        <dbReference type="ARBA" id="ARBA00023002"/>
    </source>
</evidence>
<evidence type="ECO:0000256" key="1">
    <source>
        <dbReference type="ARBA" id="ARBA00006328"/>
    </source>
</evidence>
<name>A0A8E2JAH1_9PEZI</name>
<evidence type="ECO:0000313" key="5">
    <source>
        <dbReference type="EMBL" id="OCK74794.1"/>
    </source>
</evidence>
<sequence>MSSKKVLTIFGVTSNQGSSIINLVLARPDLAAKFSLRGITRSLTSDNSQTLTSKGIELREAQLDNVILLKAAIRGLYGMFGGKNIFEASKAENVTYLVFSSLPYAEKVSSSTLKHILYFNSKATSVDGTPTLALPFAENDAWPLIDPRRDSGKYVMALFEGGTTRKEVVNSLSKEPGKTVRVKQLLAEVFAGFLLEKLIGDYSYYGKGEREKQAESDKWLVKDANLITCPKWAHENGLWTF</sequence>
<feature type="domain" description="NmrA-like" evidence="4">
    <location>
        <begin position="4"/>
        <end position="123"/>
    </location>
</feature>
<organism evidence="5 6">
    <name type="scientific">Lepidopterella palustris CBS 459.81</name>
    <dbReference type="NCBI Taxonomy" id="1314670"/>
    <lineage>
        <taxon>Eukaryota</taxon>
        <taxon>Fungi</taxon>
        <taxon>Dikarya</taxon>
        <taxon>Ascomycota</taxon>
        <taxon>Pezizomycotina</taxon>
        <taxon>Dothideomycetes</taxon>
        <taxon>Pleosporomycetidae</taxon>
        <taxon>Mytilinidiales</taxon>
        <taxon>Argynnaceae</taxon>
        <taxon>Lepidopterella</taxon>
    </lineage>
</organism>
<keyword evidence="6" id="KW-1185">Reference proteome</keyword>
<dbReference type="AlphaFoldDB" id="A0A8E2JAH1"/>
<gene>
    <name evidence="5" type="ORF">K432DRAFT_420144</name>
</gene>
<dbReference type="GO" id="GO:0005634">
    <property type="term" value="C:nucleus"/>
    <property type="evidence" value="ECO:0007669"/>
    <property type="project" value="TreeGrafter"/>
</dbReference>
<keyword evidence="2" id="KW-0521">NADP</keyword>
<reference evidence="5 6" key="1">
    <citation type="journal article" date="2016" name="Nat. Commun.">
        <title>Ectomycorrhizal ecology is imprinted in the genome of the dominant symbiotic fungus Cenococcum geophilum.</title>
        <authorList>
            <consortium name="DOE Joint Genome Institute"/>
            <person name="Peter M."/>
            <person name="Kohler A."/>
            <person name="Ohm R.A."/>
            <person name="Kuo A."/>
            <person name="Krutzmann J."/>
            <person name="Morin E."/>
            <person name="Arend M."/>
            <person name="Barry K.W."/>
            <person name="Binder M."/>
            <person name="Choi C."/>
            <person name="Clum A."/>
            <person name="Copeland A."/>
            <person name="Grisel N."/>
            <person name="Haridas S."/>
            <person name="Kipfer T."/>
            <person name="LaButti K."/>
            <person name="Lindquist E."/>
            <person name="Lipzen A."/>
            <person name="Maire R."/>
            <person name="Meier B."/>
            <person name="Mihaltcheva S."/>
            <person name="Molinier V."/>
            <person name="Murat C."/>
            <person name="Poggeler S."/>
            <person name="Quandt C.A."/>
            <person name="Sperisen C."/>
            <person name="Tritt A."/>
            <person name="Tisserant E."/>
            <person name="Crous P.W."/>
            <person name="Henrissat B."/>
            <person name="Nehls U."/>
            <person name="Egli S."/>
            <person name="Spatafora J.W."/>
            <person name="Grigoriev I.V."/>
            <person name="Martin F.M."/>
        </authorList>
    </citation>
    <scope>NUCLEOTIDE SEQUENCE [LARGE SCALE GENOMIC DNA]</scope>
    <source>
        <strain evidence="5 6">CBS 459.81</strain>
    </source>
</reference>
<dbReference type="PANTHER" id="PTHR42748">
    <property type="entry name" value="NITROGEN METABOLITE REPRESSION PROTEIN NMRA FAMILY MEMBER"/>
    <property type="match status" value="1"/>
</dbReference>
<dbReference type="EMBL" id="KV745412">
    <property type="protein sequence ID" value="OCK74794.1"/>
    <property type="molecule type" value="Genomic_DNA"/>
</dbReference>
<evidence type="ECO:0000313" key="6">
    <source>
        <dbReference type="Proteomes" id="UP000250266"/>
    </source>
</evidence>
<dbReference type="InterPro" id="IPR008030">
    <property type="entry name" value="NmrA-like"/>
</dbReference>
<accession>A0A8E2JAH1</accession>
<dbReference type="Pfam" id="PF05368">
    <property type="entry name" value="NmrA"/>
    <property type="match status" value="1"/>
</dbReference>
<dbReference type="Proteomes" id="UP000250266">
    <property type="component" value="Unassembled WGS sequence"/>
</dbReference>
<protein>
    <submittedName>
        <fullName evidence="5">NAD(P)-binding protein</fullName>
    </submittedName>
</protein>
<proteinExistence type="inferred from homology"/>
<dbReference type="Gene3D" id="3.40.50.720">
    <property type="entry name" value="NAD(P)-binding Rossmann-like Domain"/>
    <property type="match status" value="1"/>
</dbReference>
<keyword evidence="3" id="KW-0560">Oxidoreductase</keyword>
<dbReference type="GO" id="GO:0016491">
    <property type="term" value="F:oxidoreductase activity"/>
    <property type="evidence" value="ECO:0007669"/>
    <property type="project" value="UniProtKB-KW"/>
</dbReference>
<dbReference type="OrthoDB" id="3358371at2759"/>
<comment type="similarity">
    <text evidence="1">Belongs to the NmrA-type oxidoreductase family.</text>
</comment>
<dbReference type="InterPro" id="IPR036291">
    <property type="entry name" value="NAD(P)-bd_dom_sf"/>
</dbReference>
<dbReference type="InterPro" id="IPR051164">
    <property type="entry name" value="NmrA-like_oxidored"/>
</dbReference>
<dbReference type="SUPFAM" id="SSF51735">
    <property type="entry name" value="NAD(P)-binding Rossmann-fold domains"/>
    <property type="match status" value="1"/>
</dbReference>
<evidence type="ECO:0000256" key="2">
    <source>
        <dbReference type="ARBA" id="ARBA00022857"/>
    </source>
</evidence>